<name>A0A5D0NK76_9ACTN</name>
<dbReference type="Proteomes" id="UP000323380">
    <property type="component" value="Unassembled WGS sequence"/>
</dbReference>
<feature type="compositionally biased region" description="Acidic residues" evidence="1">
    <location>
        <begin position="68"/>
        <end position="84"/>
    </location>
</feature>
<gene>
    <name evidence="2" type="ORF">FXF69_22000</name>
</gene>
<reference evidence="2 3" key="1">
    <citation type="submission" date="2019-08" db="EMBL/GenBank/DDBJ databases">
        <title>Actinomadura sp. nov. CYP1-5 isolated from mountain soil.</title>
        <authorList>
            <person name="Songsumanus A."/>
            <person name="Kuncharoen N."/>
            <person name="Kudo T."/>
            <person name="Yuki M."/>
            <person name="Igarashi Y."/>
            <person name="Tanasupawat S."/>
        </authorList>
    </citation>
    <scope>NUCLEOTIDE SEQUENCE [LARGE SCALE GENOMIC DNA]</scope>
    <source>
        <strain evidence="2 3">JCM 14158</strain>
    </source>
</reference>
<feature type="region of interest" description="Disordered" evidence="1">
    <location>
        <begin position="24"/>
        <end position="47"/>
    </location>
</feature>
<organism evidence="2 3">
    <name type="scientific">Actinomadura chibensis</name>
    <dbReference type="NCBI Taxonomy" id="392828"/>
    <lineage>
        <taxon>Bacteria</taxon>
        <taxon>Bacillati</taxon>
        <taxon>Actinomycetota</taxon>
        <taxon>Actinomycetes</taxon>
        <taxon>Streptosporangiales</taxon>
        <taxon>Thermomonosporaceae</taxon>
        <taxon>Actinomadura</taxon>
    </lineage>
</organism>
<evidence type="ECO:0000313" key="3">
    <source>
        <dbReference type="Proteomes" id="UP000323380"/>
    </source>
</evidence>
<accession>A0A5D0NK76</accession>
<evidence type="ECO:0000256" key="1">
    <source>
        <dbReference type="SAM" id="MobiDB-lite"/>
    </source>
</evidence>
<proteinExistence type="predicted"/>
<comment type="caution">
    <text evidence="2">The sequence shown here is derived from an EMBL/GenBank/DDBJ whole genome shotgun (WGS) entry which is preliminary data.</text>
</comment>
<dbReference type="EMBL" id="VSFG01000004">
    <property type="protein sequence ID" value="TYB44822.1"/>
    <property type="molecule type" value="Genomic_DNA"/>
</dbReference>
<protein>
    <submittedName>
        <fullName evidence="2">Uncharacterized protein</fullName>
    </submittedName>
</protein>
<keyword evidence="3" id="KW-1185">Reference proteome</keyword>
<dbReference type="RefSeq" id="WP_067890862.1">
    <property type="nucleotide sequence ID" value="NZ_VSFG01000004.1"/>
</dbReference>
<feature type="region of interest" description="Disordered" evidence="1">
    <location>
        <begin position="68"/>
        <end position="91"/>
    </location>
</feature>
<sequence>MITVLVLVSLVALFGLCMPNLLRPMPVGPSHDPPSDGAPAVHPESMTAELDPVDEEYLAFLADELWPEDEYLEPEPSTDGEEESGGSGMLL</sequence>
<evidence type="ECO:0000313" key="2">
    <source>
        <dbReference type="EMBL" id="TYB44822.1"/>
    </source>
</evidence>
<dbReference type="AlphaFoldDB" id="A0A5D0NK76"/>